<dbReference type="Proteomes" id="UP001217044">
    <property type="component" value="Plasmid pDATS02"/>
</dbReference>
<evidence type="ECO:0000313" key="3">
    <source>
        <dbReference type="Proteomes" id="UP001217044"/>
    </source>
</evidence>
<keyword evidence="2" id="KW-0614">Plasmid</keyword>
<reference evidence="2 3" key="1">
    <citation type="submission" date="2022-12" db="EMBL/GenBank/DDBJ databases">
        <title>Genome Sequence of Deinococcus aquaticus Type Strain PB314.</title>
        <authorList>
            <person name="Albert C."/>
            <person name="Hill J."/>
            <person name="Boren L."/>
            <person name="Scholz-Ng S."/>
            <person name="Fatema N."/>
            <person name="Grosso R."/>
            <person name="Soboslay E."/>
            <person name="Tuohy J."/>
        </authorList>
    </citation>
    <scope>NUCLEOTIDE SEQUENCE [LARGE SCALE GENOMIC DNA]</scope>
    <source>
        <strain evidence="2 3">PB-314</strain>
        <plasmid evidence="2 3">pDATS02</plasmid>
    </source>
</reference>
<feature type="chain" id="PRO_5045151080" evidence="1">
    <location>
        <begin position="24"/>
        <end position="188"/>
    </location>
</feature>
<protein>
    <submittedName>
        <fullName evidence="2">Uncharacterized protein</fullName>
    </submittedName>
</protein>
<dbReference type="RefSeq" id="WP_273991295.1">
    <property type="nucleotide sequence ID" value="NZ_BAABQT010000016.1"/>
</dbReference>
<name>A0ABY7V5P6_9DEIO</name>
<geneLocation type="plasmid" evidence="2 3">
    <name>pDATS02</name>
</geneLocation>
<keyword evidence="3" id="KW-1185">Reference proteome</keyword>
<feature type="signal peptide" evidence="1">
    <location>
        <begin position="1"/>
        <end position="23"/>
    </location>
</feature>
<gene>
    <name evidence="2" type="ORF">M8445_17445</name>
</gene>
<evidence type="ECO:0000256" key="1">
    <source>
        <dbReference type="SAM" id="SignalP"/>
    </source>
</evidence>
<proteinExistence type="predicted"/>
<evidence type="ECO:0000313" key="2">
    <source>
        <dbReference type="EMBL" id="WDA60523.1"/>
    </source>
</evidence>
<keyword evidence="1" id="KW-0732">Signal</keyword>
<sequence length="188" mass="19687">MTKILHTTALLLTASLAPLAAHAQTSTQVAPETHPAGDIPDNQAFVRYASSAGGYSLEVPEGWARTVSGTHVTFTSKLGAVEVWTTGTTGTPTPASVRAGELVTLAKTTPKLKVTVVKAVTLPSGPAVRASFTSTGPVNAVTGRAPALENELYVLSHAGKRVLLRFSAPLGSDNVDAWKQMSDSLRWR</sequence>
<accession>A0ABY7V5P6</accession>
<dbReference type="EMBL" id="CP115167">
    <property type="protein sequence ID" value="WDA60523.1"/>
    <property type="molecule type" value="Genomic_DNA"/>
</dbReference>
<organism evidence="2 3">
    <name type="scientific">Deinococcus aquaticus</name>
    <dbReference type="NCBI Taxonomy" id="328692"/>
    <lineage>
        <taxon>Bacteria</taxon>
        <taxon>Thermotogati</taxon>
        <taxon>Deinococcota</taxon>
        <taxon>Deinococci</taxon>
        <taxon>Deinococcales</taxon>
        <taxon>Deinococcaceae</taxon>
        <taxon>Deinococcus</taxon>
    </lineage>
</organism>